<feature type="domain" description="MYND-type" evidence="6">
    <location>
        <begin position="345"/>
        <end position="384"/>
    </location>
</feature>
<evidence type="ECO:0000256" key="4">
    <source>
        <dbReference type="PROSITE-ProRule" id="PRU00134"/>
    </source>
</evidence>
<organism evidence="7 8">
    <name type="scientific">Mycena albidolilacea</name>
    <dbReference type="NCBI Taxonomy" id="1033008"/>
    <lineage>
        <taxon>Eukaryota</taxon>
        <taxon>Fungi</taxon>
        <taxon>Dikarya</taxon>
        <taxon>Basidiomycota</taxon>
        <taxon>Agaricomycotina</taxon>
        <taxon>Agaricomycetes</taxon>
        <taxon>Agaricomycetidae</taxon>
        <taxon>Agaricales</taxon>
        <taxon>Marasmiineae</taxon>
        <taxon>Mycenaceae</taxon>
        <taxon>Mycena</taxon>
    </lineage>
</organism>
<feature type="compositionally biased region" description="Polar residues" evidence="5">
    <location>
        <begin position="1"/>
        <end position="10"/>
    </location>
</feature>
<evidence type="ECO:0000259" key="6">
    <source>
        <dbReference type="PROSITE" id="PS50865"/>
    </source>
</evidence>
<feature type="region of interest" description="Disordered" evidence="5">
    <location>
        <begin position="286"/>
        <end position="314"/>
    </location>
</feature>
<evidence type="ECO:0000256" key="1">
    <source>
        <dbReference type="ARBA" id="ARBA00022723"/>
    </source>
</evidence>
<proteinExistence type="predicted"/>
<dbReference type="SUPFAM" id="SSF159941">
    <property type="entry name" value="MM3350-like"/>
    <property type="match status" value="1"/>
</dbReference>
<dbReference type="InterPro" id="IPR012912">
    <property type="entry name" value="Plasmid_pRiA4b_Orf3-like"/>
</dbReference>
<evidence type="ECO:0000256" key="3">
    <source>
        <dbReference type="ARBA" id="ARBA00022833"/>
    </source>
</evidence>
<gene>
    <name evidence="7" type="ORF">DFH08DRAFT_1071833</name>
</gene>
<dbReference type="Gene3D" id="6.10.140.2220">
    <property type="match status" value="1"/>
</dbReference>
<sequence length="392" mass="44334">MPPYTSSPESTKYREEQEKLLRPNRPRVINGRQTFVKFLPQNDLKAIHPVYLADPADFEPRRHRWGDMLEWGIVELDFSVHLSMAQRIARHRIRDAKCFYHGQLLPQVQFINALMEKKKAKIAAAQKELRDFVLVVRLRSTKMSSKIKLLAPALGWTRNYHGYLFVDDSDGVQLGAPGASHIDLGFLKDNGHTYLDDDQFTLADVLPGPNPDKPAFHYIYDLGDYWFHDIYVEKILSTSESDGKLTLLAGGGACPREDGQGFRNWSKYIQSLDPTKHAEVARAMNGSTPMHSTLPLRSPRPRASPPAPRRPARRTVDFNAFLKDGLNGAAFQTEVVRDKRAGALCACCGKPITEPRMCAACKKVYYCDRGCQATHWKKEHKRLCAGRNATAD</sequence>
<dbReference type="EMBL" id="JARIHO010000002">
    <property type="protein sequence ID" value="KAJ7366289.1"/>
    <property type="molecule type" value="Genomic_DNA"/>
</dbReference>
<keyword evidence="8" id="KW-1185">Reference proteome</keyword>
<accession>A0AAD7F2Z0</accession>
<dbReference type="PROSITE" id="PS50865">
    <property type="entry name" value="ZF_MYND_2"/>
    <property type="match status" value="1"/>
</dbReference>
<evidence type="ECO:0000313" key="8">
    <source>
        <dbReference type="Proteomes" id="UP001218218"/>
    </source>
</evidence>
<name>A0AAD7F2Z0_9AGAR</name>
<evidence type="ECO:0000256" key="2">
    <source>
        <dbReference type="ARBA" id="ARBA00022771"/>
    </source>
</evidence>
<dbReference type="Proteomes" id="UP001218218">
    <property type="component" value="Unassembled WGS sequence"/>
</dbReference>
<dbReference type="GO" id="GO:0008270">
    <property type="term" value="F:zinc ion binding"/>
    <property type="evidence" value="ECO:0007669"/>
    <property type="project" value="UniProtKB-KW"/>
</dbReference>
<dbReference type="Pfam" id="PF01753">
    <property type="entry name" value="zf-MYND"/>
    <property type="match status" value="1"/>
</dbReference>
<dbReference type="AlphaFoldDB" id="A0AAD7F2Z0"/>
<keyword evidence="2 4" id="KW-0863">Zinc-finger</keyword>
<dbReference type="SUPFAM" id="SSF144232">
    <property type="entry name" value="HIT/MYND zinc finger-like"/>
    <property type="match status" value="1"/>
</dbReference>
<evidence type="ECO:0000313" key="7">
    <source>
        <dbReference type="EMBL" id="KAJ7366289.1"/>
    </source>
</evidence>
<reference evidence="7" key="1">
    <citation type="submission" date="2023-03" db="EMBL/GenBank/DDBJ databases">
        <title>Massive genome expansion in bonnet fungi (Mycena s.s.) driven by repeated elements and novel gene families across ecological guilds.</title>
        <authorList>
            <consortium name="Lawrence Berkeley National Laboratory"/>
            <person name="Harder C.B."/>
            <person name="Miyauchi S."/>
            <person name="Viragh M."/>
            <person name="Kuo A."/>
            <person name="Thoen E."/>
            <person name="Andreopoulos B."/>
            <person name="Lu D."/>
            <person name="Skrede I."/>
            <person name="Drula E."/>
            <person name="Henrissat B."/>
            <person name="Morin E."/>
            <person name="Kohler A."/>
            <person name="Barry K."/>
            <person name="LaButti K."/>
            <person name="Morin E."/>
            <person name="Salamov A."/>
            <person name="Lipzen A."/>
            <person name="Mereny Z."/>
            <person name="Hegedus B."/>
            <person name="Baldrian P."/>
            <person name="Stursova M."/>
            <person name="Weitz H."/>
            <person name="Taylor A."/>
            <person name="Grigoriev I.V."/>
            <person name="Nagy L.G."/>
            <person name="Martin F."/>
            <person name="Kauserud H."/>
        </authorList>
    </citation>
    <scope>NUCLEOTIDE SEQUENCE</scope>
    <source>
        <strain evidence="7">CBHHK002</strain>
    </source>
</reference>
<evidence type="ECO:0000256" key="5">
    <source>
        <dbReference type="SAM" id="MobiDB-lite"/>
    </source>
</evidence>
<feature type="region of interest" description="Disordered" evidence="5">
    <location>
        <begin position="1"/>
        <end position="20"/>
    </location>
</feature>
<dbReference type="InterPro" id="IPR024047">
    <property type="entry name" value="MM3350-like_sf"/>
</dbReference>
<comment type="caution">
    <text evidence="7">The sequence shown here is derived from an EMBL/GenBank/DDBJ whole genome shotgun (WGS) entry which is preliminary data.</text>
</comment>
<protein>
    <recommendedName>
        <fullName evidence="6">MYND-type domain-containing protein</fullName>
    </recommendedName>
</protein>
<keyword evidence="1" id="KW-0479">Metal-binding</keyword>
<dbReference type="Gene3D" id="3.10.290.30">
    <property type="entry name" value="MM3350-like"/>
    <property type="match status" value="1"/>
</dbReference>
<keyword evidence="3" id="KW-0862">Zinc</keyword>
<dbReference type="InterPro" id="IPR002893">
    <property type="entry name" value="Znf_MYND"/>
</dbReference>
<feature type="compositionally biased region" description="Basic and acidic residues" evidence="5">
    <location>
        <begin position="11"/>
        <end position="20"/>
    </location>
</feature>
<dbReference type="Pfam" id="PF07929">
    <property type="entry name" value="PRiA4_ORF3"/>
    <property type="match status" value="1"/>
</dbReference>
<dbReference type="PROSITE" id="PS01360">
    <property type="entry name" value="ZF_MYND_1"/>
    <property type="match status" value="1"/>
</dbReference>